<dbReference type="InterPro" id="IPR050683">
    <property type="entry name" value="Bact_Polysacc_Export_ATP-bd"/>
</dbReference>
<dbReference type="GO" id="GO:0016020">
    <property type="term" value="C:membrane"/>
    <property type="evidence" value="ECO:0007669"/>
    <property type="project" value="InterPro"/>
</dbReference>
<dbReference type="InterPro" id="IPR003439">
    <property type="entry name" value="ABC_transporter-like_ATP-bd"/>
</dbReference>
<evidence type="ECO:0000256" key="2">
    <source>
        <dbReference type="ARBA" id="ARBA00022448"/>
    </source>
</evidence>
<evidence type="ECO:0000313" key="6">
    <source>
        <dbReference type="EMBL" id="RPF52486.1"/>
    </source>
</evidence>
<dbReference type="PANTHER" id="PTHR46743">
    <property type="entry name" value="TEICHOIC ACIDS EXPORT ATP-BINDING PROTEIN TAGH"/>
    <property type="match status" value="1"/>
</dbReference>
<protein>
    <submittedName>
        <fullName evidence="6">Lipopolysaccharide transport system ATP-binding protein</fullName>
    </submittedName>
</protein>
<evidence type="ECO:0000256" key="3">
    <source>
        <dbReference type="ARBA" id="ARBA00022741"/>
    </source>
</evidence>
<dbReference type="InterPro" id="IPR003593">
    <property type="entry name" value="AAA+_ATPase"/>
</dbReference>
<dbReference type="InterPro" id="IPR017871">
    <property type="entry name" value="ABC_transporter-like_CS"/>
</dbReference>
<dbReference type="SUPFAM" id="SSF52540">
    <property type="entry name" value="P-loop containing nucleoside triphosphate hydrolases"/>
    <property type="match status" value="1"/>
</dbReference>
<gene>
    <name evidence="6" type="ORF">EDC42_0018</name>
</gene>
<dbReference type="GO" id="GO:0140359">
    <property type="term" value="F:ABC-type transporter activity"/>
    <property type="evidence" value="ECO:0007669"/>
    <property type="project" value="InterPro"/>
</dbReference>
<evidence type="ECO:0000259" key="5">
    <source>
        <dbReference type="PROSITE" id="PS50893"/>
    </source>
</evidence>
<keyword evidence="3" id="KW-0547">Nucleotide-binding</keyword>
<dbReference type="PROSITE" id="PS50893">
    <property type="entry name" value="ABC_TRANSPORTER_2"/>
    <property type="match status" value="1"/>
</dbReference>
<dbReference type="PANTHER" id="PTHR46743:SF2">
    <property type="entry name" value="TEICHOIC ACIDS EXPORT ATP-BINDING PROTEIN TAGH"/>
    <property type="match status" value="1"/>
</dbReference>
<organism evidence="6 7">
    <name type="scientific">Methanobrevibacter gottschalkii DSM 11977</name>
    <dbReference type="NCBI Taxonomy" id="1122229"/>
    <lineage>
        <taxon>Archaea</taxon>
        <taxon>Methanobacteriati</taxon>
        <taxon>Methanobacteriota</taxon>
        <taxon>Methanomada group</taxon>
        <taxon>Methanobacteria</taxon>
        <taxon>Methanobacteriales</taxon>
        <taxon>Methanobacteriaceae</taxon>
        <taxon>Methanobrevibacter</taxon>
    </lineage>
</organism>
<comment type="caution">
    <text evidence="6">The sequence shown here is derived from an EMBL/GenBank/DDBJ whole genome shotgun (WGS) entry which is preliminary data.</text>
</comment>
<comment type="similarity">
    <text evidence="1">Belongs to the ABC transporter superfamily.</text>
</comment>
<dbReference type="InterPro" id="IPR015860">
    <property type="entry name" value="ABC_transpr_TagH-like"/>
</dbReference>
<dbReference type="Gene3D" id="3.40.50.300">
    <property type="entry name" value="P-loop containing nucleotide triphosphate hydrolases"/>
    <property type="match status" value="1"/>
</dbReference>
<keyword evidence="7" id="KW-1185">Reference proteome</keyword>
<evidence type="ECO:0000313" key="7">
    <source>
        <dbReference type="Proteomes" id="UP000271783"/>
    </source>
</evidence>
<dbReference type="EMBL" id="RKRG01000001">
    <property type="protein sequence ID" value="RPF52486.1"/>
    <property type="molecule type" value="Genomic_DNA"/>
</dbReference>
<dbReference type="PROSITE" id="PS00211">
    <property type="entry name" value="ABC_TRANSPORTER_1"/>
    <property type="match status" value="1"/>
</dbReference>
<accession>A0A3N5B4B3</accession>
<dbReference type="GO" id="GO:0016887">
    <property type="term" value="F:ATP hydrolysis activity"/>
    <property type="evidence" value="ECO:0007669"/>
    <property type="project" value="InterPro"/>
</dbReference>
<name>A0A3N5B4B3_9EURY</name>
<sequence>MNKRDKIKTNLIKKYNISPEESEILLTKIEKRIAKENARKREILSKNMFNESKEEFNQPEHKIRNINSETNKYNDFETITQNISSKESEKLKKEENNNVDTILSNIIPNYDQEISIELNNVDLIFEVETDKIDNIKENIIRTLKRNKSKKTKFQALNNISFKINKGEKVGIIGYNGAGKSTLLNVITGIYPINNGTVTTHGKISPLLSLGAGFDHNYSGRKNIYLNGAVLGYSKKFLEEKEEEIIEFSELGEFIDFPIKNYSSGMLAKLGFSIATIVEPDILIIDEILGVGDVNFQRKSSDKIKSLMDGGTTVLLVSHSIPQIREICDKAIWIDKGKVREIGEVNKVCDHYLKDAEKASNKQLANIKFR</sequence>
<dbReference type="Proteomes" id="UP000271783">
    <property type="component" value="Unassembled WGS sequence"/>
</dbReference>
<dbReference type="Pfam" id="PF00005">
    <property type="entry name" value="ABC_tran"/>
    <property type="match status" value="1"/>
</dbReference>
<dbReference type="RefSeq" id="WP_083234874.1">
    <property type="nucleotide sequence ID" value="NZ_RKRG01000001.1"/>
</dbReference>
<dbReference type="CDD" id="cd03220">
    <property type="entry name" value="ABC_KpsT_Wzt"/>
    <property type="match status" value="1"/>
</dbReference>
<dbReference type="GO" id="GO:0005524">
    <property type="term" value="F:ATP binding"/>
    <property type="evidence" value="ECO:0007669"/>
    <property type="project" value="UniProtKB-KW"/>
</dbReference>
<feature type="domain" description="ABC transporter" evidence="5">
    <location>
        <begin position="140"/>
        <end position="360"/>
    </location>
</feature>
<evidence type="ECO:0000256" key="1">
    <source>
        <dbReference type="ARBA" id="ARBA00005417"/>
    </source>
</evidence>
<dbReference type="AlphaFoldDB" id="A0A3N5B4B3"/>
<evidence type="ECO:0000256" key="4">
    <source>
        <dbReference type="ARBA" id="ARBA00022840"/>
    </source>
</evidence>
<keyword evidence="2" id="KW-0813">Transport</keyword>
<reference evidence="6 7" key="1">
    <citation type="submission" date="2018-11" db="EMBL/GenBank/DDBJ databases">
        <title>Genomic Encyclopedia of Type Strains, Phase IV (KMG-IV): sequencing the most valuable type-strain genomes for metagenomic binning, comparative biology and taxonomic classification.</title>
        <authorList>
            <person name="Goeker M."/>
        </authorList>
    </citation>
    <scope>NUCLEOTIDE SEQUENCE [LARGE SCALE GENOMIC DNA]</scope>
    <source>
        <strain evidence="6 7">DSM 11977</strain>
    </source>
</reference>
<dbReference type="InterPro" id="IPR027417">
    <property type="entry name" value="P-loop_NTPase"/>
</dbReference>
<dbReference type="SMART" id="SM00382">
    <property type="entry name" value="AAA"/>
    <property type="match status" value="1"/>
</dbReference>
<proteinExistence type="inferred from homology"/>
<keyword evidence="4 6" id="KW-0067">ATP-binding</keyword>